<dbReference type="SUPFAM" id="SSF54631">
    <property type="entry name" value="CBS-domain pair"/>
    <property type="match status" value="2"/>
</dbReference>
<name>A0A133VP24_9EURY</name>
<dbReference type="AlphaFoldDB" id="A0A133VP24"/>
<dbReference type="InterPro" id="IPR000644">
    <property type="entry name" value="CBS_dom"/>
</dbReference>
<comment type="caution">
    <text evidence="4">The sequence shown here is derived from an EMBL/GenBank/DDBJ whole genome shotgun (WGS) entry which is preliminary data.</text>
</comment>
<dbReference type="Gene3D" id="3.10.580.10">
    <property type="entry name" value="CBS-domain"/>
    <property type="match status" value="2"/>
</dbReference>
<keyword evidence="5" id="KW-1185">Reference proteome</keyword>
<proteinExistence type="predicted"/>
<evidence type="ECO:0000256" key="1">
    <source>
        <dbReference type="ARBA" id="ARBA00023122"/>
    </source>
</evidence>
<evidence type="ECO:0000256" key="2">
    <source>
        <dbReference type="PROSITE-ProRule" id="PRU00703"/>
    </source>
</evidence>
<feature type="domain" description="CBS" evidence="3">
    <location>
        <begin position="1"/>
        <end position="58"/>
    </location>
</feature>
<sequence>MGEKLPHVEPNDTVSDVIGLMVKHNLEEVPVVQDDQVVGVLSDTLFIERRNLSFSTKIKNVVHKGPSVDEDDSIIDVSELLLSSGYRGVPVTSKSGDYIGFLTRKNLTEVIPQLDELKKTTVKEFMTPSPATIQNHEDITKAKAMMEKYDVRVLPVVDNRGTLLGMVGIKDFMKEGFWPMNARMTRQEKGDRTGERESQEIEAQNIMSEPAITIDPDSTIPEAAEKMIEHDISTLVVTKNDEIRGILTRYDLIELLTSFREKKEVYVQINGVKEGPEVYDHMYDLILGFLEKINKVLKPLVLNVHVVSHRQGGTQRKYSVRLRLSTDHGMLYAKEIDWNMMKALDGALDSLKKRIFQKKEKRLDKRRHPKYQKFKSEN</sequence>
<keyword evidence="1 2" id="KW-0129">CBS domain</keyword>
<dbReference type="SUPFAM" id="SSF69754">
    <property type="entry name" value="Ribosome binding protein Y (YfiA homologue)"/>
    <property type="match status" value="1"/>
</dbReference>
<dbReference type="InterPro" id="IPR046342">
    <property type="entry name" value="CBS_dom_sf"/>
</dbReference>
<dbReference type="InterPro" id="IPR051257">
    <property type="entry name" value="Diverse_CBS-Domain"/>
</dbReference>
<dbReference type="Gene3D" id="3.30.160.100">
    <property type="entry name" value="Ribosome hibernation promotion factor-like"/>
    <property type="match status" value="1"/>
</dbReference>
<dbReference type="PROSITE" id="PS51371">
    <property type="entry name" value="CBS"/>
    <property type="match status" value="4"/>
</dbReference>
<dbReference type="Pfam" id="PF00571">
    <property type="entry name" value="CBS"/>
    <property type="match status" value="4"/>
</dbReference>
<evidence type="ECO:0000313" key="5">
    <source>
        <dbReference type="Proteomes" id="UP000070175"/>
    </source>
</evidence>
<dbReference type="Proteomes" id="UP000070175">
    <property type="component" value="Unassembled WGS sequence"/>
</dbReference>
<dbReference type="Pfam" id="PF02482">
    <property type="entry name" value="Ribosomal_S30AE"/>
    <property type="match status" value="1"/>
</dbReference>
<dbReference type="InterPro" id="IPR036567">
    <property type="entry name" value="RHF-like"/>
</dbReference>
<dbReference type="InterPro" id="IPR003489">
    <property type="entry name" value="RHF/RaiA"/>
</dbReference>
<accession>A0A133VP24</accession>
<gene>
    <name evidence="4" type="ORF">AKJ56_01720</name>
</gene>
<dbReference type="EMBL" id="LHYJ01000024">
    <property type="protein sequence ID" value="KXB08173.1"/>
    <property type="molecule type" value="Genomic_DNA"/>
</dbReference>
<feature type="domain" description="CBS" evidence="3">
    <location>
        <begin position="207"/>
        <end position="264"/>
    </location>
</feature>
<organism evidence="4 5">
    <name type="scientific">candidate division MSBL1 archaeon SCGC-AAA382N08</name>
    <dbReference type="NCBI Taxonomy" id="1698285"/>
    <lineage>
        <taxon>Archaea</taxon>
        <taxon>Methanobacteriati</taxon>
        <taxon>Methanobacteriota</taxon>
        <taxon>candidate division MSBL1</taxon>
    </lineage>
</organism>
<dbReference type="PANTHER" id="PTHR43080">
    <property type="entry name" value="CBS DOMAIN-CONTAINING PROTEIN CBSX3, MITOCHONDRIAL"/>
    <property type="match status" value="1"/>
</dbReference>
<dbReference type="CDD" id="cd02205">
    <property type="entry name" value="CBS_pair_SF"/>
    <property type="match status" value="1"/>
</dbReference>
<feature type="domain" description="CBS" evidence="3">
    <location>
        <begin position="61"/>
        <end position="117"/>
    </location>
</feature>
<dbReference type="PANTHER" id="PTHR43080:SF2">
    <property type="entry name" value="CBS DOMAIN-CONTAINING PROTEIN"/>
    <property type="match status" value="1"/>
</dbReference>
<reference evidence="4 5" key="1">
    <citation type="journal article" date="2016" name="Sci. Rep.">
        <title>Metabolic traits of an uncultured archaeal lineage -MSBL1- from brine pools of the Red Sea.</title>
        <authorList>
            <person name="Mwirichia R."/>
            <person name="Alam I."/>
            <person name="Rashid M."/>
            <person name="Vinu M."/>
            <person name="Ba-Alawi W."/>
            <person name="Anthony Kamau A."/>
            <person name="Kamanda Ngugi D."/>
            <person name="Goker M."/>
            <person name="Klenk H.P."/>
            <person name="Bajic V."/>
            <person name="Stingl U."/>
        </authorList>
    </citation>
    <scope>NUCLEOTIDE SEQUENCE [LARGE SCALE GENOMIC DNA]</scope>
    <source>
        <strain evidence="4">SCGC-AAA382N08</strain>
    </source>
</reference>
<evidence type="ECO:0000259" key="3">
    <source>
        <dbReference type="PROSITE" id="PS51371"/>
    </source>
</evidence>
<evidence type="ECO:0000313" key="4">
    <source>
        <dbReference type="EMBL" id="KXB08173.1"/>
    </source>
</evidence>
<protein>
    <recommendedName>
        <fullName evidence="3">CBS domain-containing protein</fullName>
    </recommendedName>
</protein>
<dbReference type="SMART" id="SM00116">
    <property type="entry name" value="CBS"/>
    <property type="match status" value="4"/>
</dbReference>
<feature type="domain" description="CBS" evidence="3">
    <location>
        <begin position="126"/>
        <end position="183"/>
    </location>
</feature>